<reference evidence="1 2" key="1">
    <citation type="submission" date="2015-03" db="EMBL/GenBank/DDBJ databases">
        <authorList>
            <person name="Abdul Halim M."/>
        </authorList>
    </citation>
    <scope>NUCLEOTIDE SEQUENCE [LARGE SCALE GENOMIC DNA]</scope>
    <source>
        <strain evidence="1 2">ATCC 35681</strain>
    </source>
</reference>
<proteinExistence type="predicted"/>
<sequence length="175" mass="19267">MDMYERMTLPKGFVSIYLHRGALEHRDIVQELHIKNLIVANASKFIARRMRPGASWGTGITHLEVGTGFGTGTAQAPQPENPLQVALRTPLFRKAITSWTYLDASGVATAVETNIFKLTTNFTESEANGALVEMGLFGGDAEITLGSGQMFNYKSVPVITKNNTMQLTIDWKLSF</sequence>
<dbReference type="EMBL" id="CP011114">
    <property type="protein sequence ID" value="AKG36078.1"/>
    <property type="molecule type" value="Genomic_DNA"/>
</dbReference>
<gene>
    <name evidence="1" type="ORF">VK70_17195</name>
</gene>
<protein>
    <submittedName>
        <fullName evidence="1">Uncharacterized protein</fullName>
    </submittedName>
</protein>
<accession>A0A0F7FCG2</accession>
<dbReference type="AlphaFoldDB" id="A0A0F7FCG2"/>
<dbReference type="Proteomes" id="UP000034189">
    <property type="component" value="Chromosome"/>
</dbReference>
<dbReference type="HOGENOM" id="CLU_1531058_0_0_9"/>
<dbReference type="PATRIC" id="fig|1333534.5.peg.3792"/>
<name>A0A0F7FCG2_PAEDU</name>
<evidence type="ECO:0000313" key="1">
    <source>
        <dbReference type="EMBL" id="AKG36078.1"/>
    </source>
</evidence>
<evidence type="ECO:0000313" key="2">
    <source>
        <dbReference type="Proteomes" id="UP000034189"/>
    </source>
</evidence>
<organism evidence="1 2">
    <name type="scientific">Paenibacillus durus ATCC 35681</name>
    <dbReference type="NCBI Taxonomy" id="1333534"/>
    <lineage>
        <taxon>Bacteria</taxon>
        <taxon>Bacillati</taxon>
        <taxon>Bacillota</taxon>
        <taxon>Bacilli</taxon>
        <taxon>Bacillales</taxon>
        <taxon>Paenibacillaceae</taxon>
        <taxon>Paenibacillus</taxon>
    </lineage>
</organism>
<reference evidence="1 2" key="2">
    <citation type="journal article" date="2016" name="Genome Announc.">
        <title>Genome Sequence of a Gram-Positive Diazotroph, Paenibacillus durus Type Strain ATCC 35681.</title>
        <authorList>
            <person name="Halim M.A."/>
            <person name="Rahman A.Y."/>
            <person name="Sim K.S."/>
            <person name="Yam H.C."/>
            <person name="Rahim A.A."/>
            <person name="Ghazali A.H."/>
            <person name="Najimudin N."/>
        </authorList>
    </citation>
    <scope>NUCLEOTIDE SEQUENCE [LARGE SCALE GENOMIC DNA]</scope>
    <source>
        <strain evidence="1 2">ATCC 35681</strain>
    </source>
</reference>